<dbReference type="Proteomes" id="UP000285084">
    <property type="component" value="Unassembled WGS sequence"/>
</dbReference>
<reference evidence="1 2" key="1">
    <citation type="journal article" date="2018" name="Sci. Rep.">
        <title>Characterisation of pathogen-specific regions and novel effector candidates in Fusarium oxysporum f. sp. cepae.</title>
        <authorList>
            <person name="Armitage A.D."/>
            <person name="Taylor A."/>
            <person name="Sobczyk M.K."/>
            <person name="Baxter L."/>
            <person name="Greenfield B.P."/>
            <person name="Bates H.J."/>
            <person name="Wilson F."/>
            <person name="Jackson A.C."/>
            <person name="Ott S."/>
            <person name="Harrison R.J."/>
            <person name="Clarkson J.P."/>
        </authorList>
    </citation>
    <scope>NUCLEOTIDE SEQUENCE [LARGE SCALE GENOMIC DNA]</scope>
    <source>
        <strain evidence="1 2">Fo_A13</strain>
    </source>
</reference>
<organism evidence="1 2">
    <name type="scientific">Fusarium oxysporum</name>
    <name type="common">Fusarium vascular wilt</name>
    <dbReference type="NCBI Taxonomy" id="5507"/>
    <lineage>
        <taxon>Eukaryota</taxon>
        <taxon>Fungi</taxon>
        <taxon>Dikarya</taxon>
        <taxon>Ascomycota</taxon>
        <taxon>Pezizomycotina</taxon>
        <taxon>Sordariomycetes</taxon>
        <taxon>Hypocreomycetidae</taxon>
        <taxon>Hypocreales</taxon>
        <taxon>Nectriaceae</taxon>
        <taxon>Fusarium</taxon>
        <taxon>Fusarium oxysporum species complex</taxon>
    </lineage>
</organism>
<proteinExistence type="predicted"/>
<evidence type="ECO:0000313" key="1">
    <source>
        <dbReference type="EMBL" id="RKK66002.1"/>
    </source>
</evidence>
<gene>
    <name evidence="1" type="ORF">BFJ69_g15796</name>
</gene>
<accession>A0A420MD66</accession>
<evidence type="ECO:0000313" key="2">
    <source>
        <dbReference type="Proteomes" id="UP000285084"/>
    </source>
</evidence>
<sequence length="61" mass="6908">MHCSDLHSARLRLIERIGALNWKALLTTHLKFAVDWAMVYFNLGQFAIAQADSMFYIHGGG</sequence>
<name>A0A420MD66_FUSOX</name>
<dbReference type="AlphaFoldDB" id="A0A420MD66"/>
<dbReference type="EMBL" id="MRCX01000337">
    <property type="protein sequence ID" value="RKK66002.1"/>
    <property type="molecule type" value="Genomic_DNA"/>
</dbReference>
<protein>
    <submittedName>
        <fullName evidence="1">Uncharacterized protein</fullName>
    </submittedName>
</protein>
<comment type="caution">
    <text evidence="1">The sequence shown here is derived from an EMBL/GenBank/DDBJ whole genome shotgun (WGS) entry which is preliminary data.</text>
</comment>